<protein>
    <recommendedName>
        <fullName evidence="1">HTH cro/C1-type domain-containing protein</fullName>
    </recommendedName>
</protein>
<evidence type="ECO:0000313" key="3">
    <source>
        <dbReference type="Proteomes" id="UP000004892"/>
    </source>
</evidence>
<dbReference type="SUPFAM" id="SSF47413">
    <property type="entry name" value="lambda repressor-like DNA-binding domains"/>
    <property type="match status" value="1"/>
</dbReference>
<dbReference type="HOGENOM" id="CLU_066192_34_1_10"/>
<dbReference type="EMBL" id="ADMC01000023">
    <property type="protein sequence ID" value="EHP47161.1"/>
    <property type="molecule type" value="Genomic_DNA"/>
</dbReference>
<dbReference type="PROSITE" id="PS50943">
    <property type="entry name" value="HTH_CROC1"/>
    <property type="match status" value="1"/>
</dbReference>
<dbReference type="Gene3D" id="1.10.260.40">
    <property type="entry name" value="lambda repressor-like DNA-binding domains"/>
    <property type="match status" value="1"/>
</dbReference>
<dbReference type="Proteomes" id="UP000004892">
    <property type="component" value="Unassembled WGS sequence"/>
</dbReference>
<dbReference type="SMART" id="SM00530">
    <property type="entry name" value="HTH_XRE"/>
    <property type="match status" value="1"/>
</dbReference>
<organism evidence="2 3">
    <name type="scientific">Odoribacter laneus YIT 12061</name>
    <dbReference type="NCBI Taxonomy" id="742817"/>
    <lineage>
        <taxon>Bacteria</taxon>
        <taxon>Pseudomonadati</taxon>
        <taxon>Bacteroidota</taxon>
        <taxon>Bacteroidia</taxon>
        <taxon>Bacteroidales</taxon>
        <taxon>Odoribacteraceae</taxon>
        <taxon>Odoribacter</taxon>
    </lineage>
</organism>
<dbReference type="CDD" id="cd00093">
    <property type="entry name" value="HTH_XRE"/>
    <property type="match status" value="1"/>
</dbReference>
<dbReference type="InterPro" id="IPR010982">
    <property type="entry name" value="Lambda_DNA-bd_dom_sf"/>
</dbReference>
<gene>
    <name evidence="2" type="ORF">HMPREF9449_01768</name>
</gene>
<dbReference type="AlphaFoldDB" id="H1DHN2"/>
<accession>H1DHN2</accession>
<reference evidence="2 3" key="1">
    <citation type="submission" date="2012-01" db="EMBL/GenBank/DDBJ databases">
        <title>The Genome Sequence of Odoribacter laneus YIT 12061.</title>
        <authorList>
            <consortium name="The Broad Institute Genome Sequencing Platform"/>
            <person name="Earl A."/>
            <person name="Ward D."/>
            <person name="Feldgarden M."/>
            <person name="Gevers D."/>
            <person name="Morotomi M."/>
            <person name="Young S.K."/>
            <person name="Zeng Q."/>
            <person name="Gargeya S."/>
            <person name="Fitzgerald M."/>
            <person name="Haas B."/>
            <person name="Abouelleil A."/>
            <person name="Alvarado L."/>
            <person name="Arachchi H.M."/>
            <person name="Berlin A."/>
            <person name="Chapman S.B."/>
            <person name="Gearin G."/>
            <person name="Goldberg J."/>
            <person name="Griggs A."/>
            <person name="Gujja S."/>
            <person name="Hansen M."/>
            <person name="Heiman D."/>
            <person name="Howarth C."/>
            <person name="Larimer J."/>
            <person name="Lui A."/>
            <person name="MacDonald P.J.P."/>
            <person name="McCowen C."/>
            <person name="Montmayeur A."/>
            <person name="Murphy C."/>
            <person name="Neiman D."/>
            <person name="Pearson M."/>
            <person name="Priest M."/>
            <person name="Roberts A."/>
            <person name="Saif S."/>
            <person name="Shea T."/>
            <person name="Sisk P."/>
            <person name="Stolte C."/>
            <person name="Sykes S."/>
            <person name="Wortman J."/>
            <person name="Nusbaum C."/>
            <person name="Birren B."/>
        </authorList>
    </citation>
    <scope>NUCLEOTIDE SEQUENCE [LARGE SCALE GENOMIC DNA]</scope>
    <source>
        <strain evidence="2 3">YIT 12061</strain>
    </source>
</reference>
<evidence type="ECO:0000259" key="1">
    <source>
        <dbReference type="PROSITE" id="PS50943"/>
    </source>
</evidence>
<evidence type="ECO:0000313" key="2">
    <source>
        <dbReference type="EMBL" id="EHP47161.1"/>
    </source>
</evidence>
<proteinExistence type="predicted"/>
<dbReference type="STRING" id="742817.HMPREF9449_01768"/>
<dbReference type="InterPro" id="IPR001387">
    <property type="entry name" value="Cro/C1-type_HTH"/>
</dbReference>
<dbReference type="GO" id="GO:0003677">
    <property type="term" value="F:DNA binding"/>
    <property type="evidence" value="ECO:0007669"/>
    <property type="project" value="InterPro"/>
</dbReference>
<dbReference type="GeneID" id="98069333"/>
<name>H1DHN2_9BACT</name>
<dbReference type="Pfam" id="PF12844">
    <property type="entry name" value="HTH_19"/>
    <property type="match status" value="1"/>
</dbReference>
<comment type="caution">
    <text evidence="2">The sequence shown here is derived from an EMBL/GenBank/DDBJ whole genome shotgun (WGS) entry which is preliminary data.</text>
</comment>
<sequence length="79" mass="9295">MRPKEKTPIQLFVSKQVKTLREERGLTQEQFAENINRSRVFFANRENPHCAMSFNLEMINTIAKTFNVSPKYFMPDEGL</sequence>
<feature type="domain" description="HTH cro/C1-type" evidence="1">
    <location>
        <begin position="17"/>
        <end position="73"/>
    </location>
</feature>
<keyword evidence="3" id="KW-1185">Reference proteome</keyword>
<dbReference type="RefSeq" id="WP_009136916.1">
    <property type="nucleotide sequence ID" value="NZ_JH594596.1"/>
</dbReference>